<evidence type="ECO:0000313" key="7">
    <source>
        <dbReference type="Proteomes" id="UP000509510"/>
    </source>
</evidence>
<dbReference type="Pfam" id="PF00743">
    <property type="entry name" value="FMO-like"/>
    <property type="match status" value="1"/>
</dbReference>
<dbReference type="AlphaFoldDB" id="A0A7H8RAE7"/>
<reference evidence="7" key="1">
    <citation type="submission" date="2020-06" db="EMBL/GenBank/DDBJ databases">
        <title>A chromosome-scale genome assembly of Talaromyces rugulosus W13939.</title>
        <authorList>
            <person name="Wang B."/>
            <person name="Guo L."/>
            <person name="Ye K."/>
            <person name="Wang L."/>
        </authorList>
    </citation>
    <scope>NUCLEOTIDE SEQUENCE [LARGE SCALE GENOMIC DNA]</scope>
    <source>
        <strain evidence="7">W13939</strain>
    </source>
</reference>
<comment type="cofactor">
    <cofactor evidence="1">
        <name>FAD</name>
        <dbReference type="ChEBI" id="CHEBI:57692"/>
    </cofactor>
</comment>
<dbReference type="KEGG" id="trg:TRUGW13939_09903"/>
<evidence type="ECO:0000256" key="3">
    <source>
        <dbReference type="ARBA" id="ARBA00022630"/>
    </source>
</evidence>
<keyword evidence="3" id="KW-0285">Flavoprotein</keyword>
<keyword evidence="7" id="KW-1185">Reference proteome</keyword>
<dbReference type="GO" id="GO:0050660">
    <property type="term" value="F:flavin adenine dinucleotide binding"/>
    <property type="evidence" value="ECO:0007669"/>
    <property type="project" value="InterPro"/>
</dbReference>
<organism evidence="6 7">
    <name type="scientific">Talaromyces rugulosus</name>
    <name type="common">Penicillium rugulosum</name>
    <dbReference type="NCBI Taxonomy" id="121627"/>
    <lineage>
        <taxon>Eukaryota</taxon>
        <taxon>Fungi</taxon>
        <taxon>Dikarya</taxon>
        <taxon>Ascomycota</taxon>
        <taxon>Pezizomycotina</taxon>
        <taxon>Eurotiomycetes</taxon>
        <taxon>Eurotiomycetidae</taxon>
        <taxon>Eurotiales</taxon>
        <taxon>Trichocomaceae</taxon>
        <taxon>Talaromyces</taxon>
        <taxon>Talaromyces sect. Islandici</taxon>
    </lineage>
</organism>
<evidence type="ECO:0000256" key="5">
    <source>
        <dbReference type="ARBA" id="ARBA00023002"/>
    </source>
</evidence>
<protein>
    <recommendedName>
        <fullName evidence="8">FAD/NAD(P)-binding domain-containing protein</fullName>
    </recommendedName>
</protein>
<comment type="similarity">
    <text evidence="2">Belongs to the FAD-binding monooxygenase family.</text>
</comment>
<evidence type="ECO:0008006" key="8">
    <source>
        <dbReference type="Google" id="ProtNLM"/>
    </source>
</evidence>
<dbReference type="GO" id="GO:0004499">
    <property type="term" value="F:N,N-dimethylaniline monooxygenase activity"/>
    <property type="evidence" value="ECO:0007669"/>
    <property type="project" value="InterPro"/>
</dbReference>
<keyword evidence="5" id="KW-0560">Oxidoreductase</keyword>
<accession>A0A7H8RAE7</accession>
<gene>
    <name evidence="6" type="ORF">TRUGW13939_09903</name>
</gene>
<dbReference type="Gene3D" id="3.50.50.60">
    <property type="entry name" value="FAD/NAD(P)-binding domain"/>
    <property type="match status" value="2"/>
</dbReference>
<dbReference type="InterPro" id="IPR051209">
    <property type="entry name" value="FAD-bind_Monooxygenase_sf"/>
</dbReference>
<dbReference type="InterPro" id="IPR020946">
    <property type="entry name" value="Flavin_mOase-like"/>
</dbReference>
<dbReference type="Proteomes" id="UP000509510">
    <property type="component" value="Chromosome V"/>
</dbReference>
<dbReference type="PANTHER" id="PTHR42877:SF7">
    <property type="entry name" value="FLAVIN-BINDING MONOOXYGENASE-RELATED"/>
    <property type="match status" value="1"/>
</dbReference>
<dbReference type="PANTHER" id="PTHR42877">
    <property type="entry name" value="L-ORNITHINE N(5)-MONOOXYGENASE-RELATED"/>
    <property type="match status" value="1"/>
</dbReference>
<dbReference type="OrthoDB" id="74360at2759"/>
<evidence type="ECO:0000313" key="6">
    <source>
        <dbReference type="EMBL" id="QKX62741.1"/>
    </source>
</evidence>
<dbReference type="GeneID" id="55997385"/>
<dbReference type="SUPFAM" id="SSF51905">
    <property type="entry name" value="FAD/NAD(P)-binding domain"/>
    <property type="match status" value="3"/>
</dbReference>
<dbReference type="GO" id="GO:0050661">
    <property type="term" value="F:NADP binding"/>
    <property type="evidence" value="ECO:0007669"/>
    <property type="project" value="InterPro"/>
</dbReference>
<dbReference type="EMBL" id="CP055902">
    <property type="protein sequence ID" value="QKX62741.1"/>
    <property type="molecule type" value="Genomic_DNA"/>
</dbReference>
<evidence type="ECO:0000256" key="1">
    <source>
        <dbReference type="ARBA" id="ARBA00001974"/>
    </source>
</evidence>
<sequence length="624" mass="69767">MAEGFTMNNHSTDEVRPIKVICIGAGISGIISAIRLPEKIPNLELRLYEKSEDIGGTWLDNHYPGIACDIPAAAYQLSFESNTQWSAYFAPGGEIKAYWDRVCAKWDVYRYVTFNTQVTEARWNEETCKWTVQLKDVKTGQTTHDSGDILISATGILNAWKWPDIPGLFDFKGHIVHTANWDHSYDLKGKKIALVGGGSSGIQILPEIQPIVERCDHYMRGKTWIAYRVPGKEYPGMNPEDLENFKHSEEELEKFRNDPNAYLEFRCAAEDALNSAPDFIWNGSETQKQAEELFEKIMKSRLEKKPEVYEALKPSYPPGCRRLTPGPGYLKAIVEDNVDFISCGIKEVTETGVIDNNGALREVDAIICATGFDYSLKPRIPTYGLGGVTLGEVWDPVPEAYLSMCPAKMPNYFLYLGPNGGPGTGSTIVFLEAVSNYICKAVAKIQREGLSFMVPKQRAITQFGQYVDKYMENVVYGLNCRSWFKRNDVNSRVVYVYPGGSMSALYVLQNPRWEDFDYGHTAETNINMWGWLGNGTTMAQRDGKSTSDYLRNADIPPVPKMQIENEDSTEASGVVAKTNGIKEAEETNDLNGVKSNASGFKDRLSNITALMDVIGNAFLSLKNE</sequence>
<dbReference type="InterPro" id="IPR036188">
    <property type="entry name" value="FAD/NAD-bd_sf"/>
</dbReference>
<evidence type="ECO:0000256" key="2">
    <source>
        <dbReference type="ARBA" id="ARBA00010139"/>
    </source>
</evidence>
<evidence type="ECO:0000256" key="4">
    <source>
        <dbReference type="ARBA" id="ARBA00022827"/>
    </source>
</evidence>
<proteinExistence type="inferred from homology"/>
<keyword evidence="4" id="KW-0274">FAD</keyword>
<name>A0A7H8RAE7_TALRU</name>
<feature type="non-terminal residue" evidence="6">
    <location>
        <position position="1"/>
    </location>
</feature>
<dbReference type="RefSeq" id="XP_035348915.1">
    <property type="nucleotide sequence ID" value="XM_035493022.1"/>
</dbReference>